<reference evidence="1 2" key="1">
    <citation type="submission" date="2024-10" db="EMBL/GenBank/DDBJ databases">
        <title>Draft genome assembly of a novel steroid transforming actinomycete isolated from African clawed frog Xenopus laevis.</title>
        <authorList>
            <person name="Bragin E."/>
            <person name="Kollerov V."/>
            <person name="Donova M.V."/>
        </authorList>
    </citation>
    <scope>NUCLEOTIDE SEQUENCE [LARGE SCALE GENOMIC DNA]</scope>
    <source>
        <strain evidence="1 2">MTOC-St3</strain>
    </source>
</reference>
<feature type="non-terminal residue" evidence="1">
    <location>
        <position position="69"/>
    </location>
</feature>
<organism evidence="1 2">
    <name type="scientific">Streptomyces rochei</name>
    <name type="common">Streptomyces parvullus</name>
    <dbReference type="NCBI Taxonomy" id="1928"/>
    <lineage>
        <taxon>Bacteria</taxon>
        <taxon>Bacillati</taxon>
        <taxon>Actinomycetota</taxon>
        <taxon>Actinomycetes</taxon>
        <taxon>Kitasatosporales</taxon>
        <taxon>Streptomycetaceae</taxon>
        <taxon>Streptomyces</taxon>
        <taxon>Streptomyces rochei group</taxon>
    </lineage>
</organism>
<gene>
    <name evidence="1" type="ORF">ACGU38_31635</name>
</gene>
<dbReference type="EMBL" id="JBIENY010000460">
    <property type="protein sequence ID" value="MFG6299891.1"/>
    <property type="molecule type" value="Genomic_DNA"/>
</dbReference>
<accession>A0ABW7E9Q9</accession>
<evidence type="ECO:0000313" key="2">
    <source>
        <dbReference type="Proteomes" id="UP001605990"/>
    </source>
</evidence>
<sequence length="69" mass="7239">MTVDTFSGVYLLDGQTAARTPLPGLLLAGGRATRFGGLRAPAACVLGLAMEPGTVHCRLAQRCYAHRIP</sequence>
<keyword evidence="2" id="KW-1185">Reference proteome</keyword>
<name>A0ABW7E9Q9_STRRO</name>
<comment type="caution">
    <text evidence="1">The sequence shown here is derived from an EMBL/GenBank/DDBJ whole genome shotgun (WGS) entry which is preliminary data.</text>
</comment>
<dbReference type="Proteomes" id="UP001605990">
    <property type="component" value="Unassembled WGS sequence"/>
</dbReference>
<protein>
    <recommendedName>
        <fullName evidence="3">MobA-like NTP transferase domain-containing protein</fullName>
    </recommendedName>
</protein>
<dbReference type="RefSeq" id="WP_394395604.1">
    <property type="nucleotide sequence ID" value="NZ_JBIENY010000460.1"/>
</dbReference>
<evidence type="ECO:0008006" key="3">
    <source>
        <dbReference type="Google" id="ProtNLM"/>
    </source>
</evidence>
<proteinExistence type="predicted"/>
<evidence type="ECO:0000313" key="1">
    <source>
        <dbReference type="EMBL" id="MFG6299891.1"/>
    </source>
</evidence>